<proteinExistence type="predicted"/>
<dbReference type="AlphaFoldDB" id="A0A6S7GWG7"/>
<dbReference type="Gene3D" id="1.10.150.50">
    <property type="entry name" value="Transcription Factor, Ets-1"/>
    <property type="match status" value="1"/>
</dbReference>
<evidence type="ECO:0000313" key="1">
    <source>
        <dbReference type="EMBL" id="CAB3988900.1"/>
    </source>
</evidence>
<keyword evidence="2" id="KW-1185">Reference proteome</keyword>
<sequence length="149" mass="16834">MENLSVEDVFSFLEDSDLHEVAVIFKENDIDGVALEEMLKEEPQNSIKELIPKMGPRLRTLRAVENNGKPIAQQKPARVASQDSEHVSASFKGQLKLRMDDGQWSMEKMDEIELKELGNAGDAKGKLEEASKIYGLKDKSRLLTNYEKL</sequence>
<dbReference type="EMBL" id="CACRXK020001401">
    <property type="protein sequence ID" value="CAB3988900.1"/>
    <property type="molecule type" value="Genomic_DNA"/>
</dbReference>
<gene>
    <name evidence="1" type="ORF">PACLA_8A019498</name>
</gene>
<organism evidence="1 2">
    <name type="scientific">Paramuricea clavata</name>
    <name type="common">Red gorgonian</name>
    <name type="synonym">Violescent sea-whip</name>
    <dbReference type="NCBI Taxonomy" id="317549"/>
    <lineage>
        <taxon>Eukaryota</taxon>
        <taxon>Metazoa</taxon>
        <taxon>Cnidaria</taxon>
        <taxon>Anthozoa</taxon>
        <taxon>Octocorallia</taxon>
        <taxon>Malacalcyonacea</taxon>
        <taxon>Plexauridae</taxon>
        <taxon>Paramuricea</taxon>
    </lineage>
</organism>
<accession>A0A6S7GWG7</accession>
<dbReference type="SUPFAM" id="SSF47769">
    <property type="entry name" value="SAM/Pointed domain"/>
    <property type="match status" value="1"/>
</dbReference>
<name>A0A6S7GWG7_PARCT</name>
<dbReference type="InterPro" id="IPR013761">
    <property type="entry name" value="SAM/pointed_sf"/>
</dbReference>
<dbReference type="Proteomes" id="UP001152795">
    <property type="component" value="Unassembled WGS sequence"/>
</dbReference>
<protein>
    <submittedName>
        <fullName evidence="1">Uncharacterized protein</fullName>
    </submittedName>
</protein>
<evidence type="ECO:0000313" key="2">
    <source>
        <dbReference type="Proteomes" id="UP001152795"/>
    </source>
</evidence>
<comment type="caution">
    <text evidence="1">The sequence shown here is derived from an EMBL/GenBank/DDBJ whole genome shotgun (WGS) entry which is preliminary data.</text>
</comment>
<reference evidence="1" key="1">
    <citation type="submission" date="2020-04" db="EMBL/GenBank/DDBJ databases">
        <authorList>
            <person name="Alioto T."/>
            <person name="Alioto T."/>
            <person name="Gomez Garrido J."/>
        </authorList>
    </citation>
    <scope>NUCLEOTIDE SEQUENCE</scope>
    <source>
        <strain evidence="1">A484AB</strain>
    </source>
</reference>